<dbReference type="AlphaFoldDB" id="A0A0L7SY67"/>
<dbReference type="InterPro" id="IPR038241">
    <property type="entry name" value="GhoS_sf"/>
</dbReference>
<comment type="caution">
    <text evidence="1">The sequence shown here is derived from an EMBL/GenBank/DDBJ whole genome shotgun (WGS) entry which is preliminary data.</text>
</comment>
<evidence type="ECO:0000313" key="2">
    <source>
        <dbReference type="EMBL" id="KOC93951.1"/>
    </source>
</evidence>
<dbReference type="Proteomes" id="UP000036851">
    <property type="component" value="Unassembled WGS sequence"/>
</dbReference>
<name>A0A0L7SY67_9GAMM</name>
<accession>A0A0L7SY67</accession>
<dbReference type="Proteomes" id="UP000037088">
    <property type="component" value="Unassembled WGS sequence"/>
</dbReference>
<dbReference type="Gene3D" id="3.30.70.2360">
    <property type="match status" value="1"/>
</dbReference>
<keyword evidence="4" id="KW-1185">Reference proteome</keyword>
<dbReference type="PATRIC" id="fig|1560201.3.peg.3894"/>
<organism evidence="1 4">
    <name type="scientific">Winslowiella iniecta</name>
    <dbReference type="NCBI Taxonomy" id="1560201"/>
    <lineage>
        <taxon>Bacteria</taxon>
        <taxon>Pseudomonadati</taxon>
        <taxon>Pseudomonadota</taxon>
        <taxon>Gammaproteobacteria</taxon>
        <taxon>Enterobacterales</taxon>
        <taxon>Erwiniaceae</taxon>
        <taxon>Winslowiella</taxon>
    </lineage>
</organism>
<dbReference type="Pfam" id="PF11080">
    <property type="entry name" value="GhoS"/>
    <property type="match status" value="1"/>
</dbReference>
<dbReference type="InterPro" id="IPR022597">
    <property type="entry name" value="GhoS"/>
</dbReference>
<protein>
    <submittedName>
        <fullName evidence="1">Uncharacterized protein</fullName>
    </submittedName>
</protein>
<evidence type="ECO:0000313" key="1">
    <source>
        <dbReference type="EMBL" id="KOC87901.1"/>
    </source>
</evidence>
<reference evidence="3 4" key="1">
    <citation type="journal article" date="2015" name="Int. J. Syst. Evol. Microbiol.">
        <title>Erwinia iniecta sp. nov., isolated from Russian wheat aphids (Diuraphis noxia).</title>
        <authorList>
            <person name="Campillo T."/>
            <person name="Luna E."/>
            <person name="Portier P."/>
            <person name="Fischer-Le Saux M."/>
            <person name="Lapitan N."/>
            <person name="Tisserat N.A."/>
            <person name="Leach J.E."/>
        </authorList>
    </citation>
    <scope>NUCLEOTIDE SEQUENCE [LARGE SCALE GENOMIC DNA]</scope>
    <source>
        <strain evidence="1 4">B120</strain>
        <strain evidence="2 3">B149</strain>
    </source>
</reference>
<dbReference type="GO" id="GO:0004521">
    <property type="term" value="F:RNA endonuclease activity"/>
    <property type="evidence" value="ECO:0007669"/>
    <property type="project" value="InterPro"/>
</dbReference>
<gene>
    <name evidence="1" type="ORF">NG42_18395</name>
    <name evidence="2" type="ORF">NG43_06985</name>
</gene>
<sequence>MSSSLTRYVVTFRYQEKGLSDLNKLTSTLTGAGFSLTHHDDQGIPHELGTNSFGIVSALEQQEIREMAAGLGEVALGERPEVEVQSWEAYQQQQP</sequence>
<dbReference type="EMBL" id="JRXE01000030">
    <property type="protein sequence ID" value="KOC87901.1"/>
    <property type="molecule type" value="Genomic_DNA"/>
</dbReference>
<proteinExistence type="predicted"/>
<dbReference type="STRING" id="1560201.NG42_18395"/>
<evidence type="ECO:0000313" key="3">
    <source>
        <dbReference type="Proteomes" id="UP000036851"/>
    </source>
</evidence>
<evidence type="ECO:0000313" key="4">
    <source>
        <dbReference type="Proteomes" id="UP000037088"/>
    </source>
</evidence>
<dbReference type="EMBL" id="JRXF01000009">
    <property type="protein sequence ID" value="KOC93951.1"/>
    <property type="molecule type" value="Genomic_DNA"/>
</dbReference>